<keyword evidence="3" id="KW-0378">Hydrolase</keyword>
<dbReference type="AlphaFoldDB" id="A0A828Q4W6"/>
<keyword evidence="2 5" id="KW-0645">Protease</keyword>
<dbReference type="GO" id="GO:0006508">
    <property type="term" value="P:proteolysis"/>
    <property type="evidence" value="ECO:0007669"/>
    <property type="project" value="UniProtKB-KW"/>
</dbReference>
<dbReference type="NCBIfam" id="TIGR01543">
    <property type="entry name" value="proheadase_HK97"/>
    <property type="match status" value="1"/>
</dbReference>
<feature type="domain" description="Prohead serine protease" evidence="4">
    <location>
        <begin position="8"/>
        <end position="164"/>
    </location>
</feature>
<accession>A0A828Q4W6</accession>
<evidence type="ECO:0000256" key="1">
    <source>
        <dbReference type="ARBA" id="ARBA00022612"/>
    </source>
</evidence>
<dbReference type="InterPro" id="IPR054613">
    <property type="entry name" value="Peptidase_S78_dom"/>
</dbReference>
<dbReference type="InterPro" id="IPR006433">
    <property type="entry name" value="Prohead_protease"/>
</dbReference>
<evidence type="ECO:0000256" key="2">
    <source>
        <dbReference type="ARBA" id="ARBA00022670"/>
    </source>
</evidence>
<organism evidence="5 6">
    <name type="scientific">Actinobacillus pleuropneumoniae serovar 6 str. Femo</name>
    <dbReference type="NCBI Taxonomy" id="754256"/>
    <lineage>
        <taxon>Bacteria</taxon>
        <taxon>Pseudomonadati</taxon>
        <taxon>Pseudomonadota</taxon>
        <taxon>Gammaproteobacteria</taxon>
        <taxon>Pasteurellales</taxon>
        <taxon>Pasteurellaceae</taxon>
        <taxon>Actinobacillus</taxon>
    </lineage>
</organism>
<keyword evidence="1" id="KW-1188">Viral release from host cell</keyword>
<evidence type="ECO:0000313" key="5">
    <source>
        <dbReference type="EMBL" id="EFM92269.1"/>
    </source>
</evidence>
<dbReference type="EMBL" id="ADOG01000011">
    <property type="protein sequence ID" value="EFM92269.1"/>
    <property type="molecule type" value="Genomic_DNA"/>
</dbReference>
<dbReference type="GeneID" id="34291011"/>
<proteinExistence type="predicted"/>
<comment type="caution">
    <text evidence="5">The sequence shown here is derived from an EMBL/GenBank/DDBJ whole genome shotgun (WGS) entry which is preliminary data.</text>
</comment>
<protein>
    <submittedName>
        <fullName evidence="5">Prohead protease (GP4)</fullName>
    </submittedName>
</protein>
<sequence>MENTKFEIRTASLAAEQESRTLSGYVVQWNKPSEVLWGEFIETFAPNAFTKSLNGGGDVRALFEHDYTKLLGRTSSNTLTLAEDNQGLRFRIDLPNTQLGNDILESVRRGDISGMSFGFLPEVEEWDETKEPALRTIKQAQLFEITVTSIPAYPDSSLEIAKRSRIAAKREQKNINQDEMRKNWLTLAEA</sequence>
<dbReference type="Pfam" id="PF04586">
    <property type="entry name" value="Peptidase_S78"/>
    <property type="match status" value="1"/>
</dbReference>
<reference evidence="5 6" key="1">
    <citation type="journal article" date="2010" name="J. Bacteriol.">
        <title>Comparative genomic characterization of Actinobacillus pleuropneumoniae.</title>
        <authorList>
            <person name="Xu Z."/>
            <person name="Chen X."/>
            <person name="Li L."/>
            <person name="Li T."/>
            <person name="Wang S."/>
            <person name="Chen H."/>
            <person name="Zhou R."/>
        </authorList>
    </citation>
    <scope>NUCLEOTIDE SEQUENCE [LARGE SCALE GENOMIC DNA]</scope>
    <source>
        <strain evidence="5 6">Femo</strain>
    </source>
</reference>
<evidence type="ECO:0000259" key="4">
    <source>
        <dbReference type="Pfam" id="PF04586"/>
    </source>
</evidence>
<dbReference type="GO" id="GO:0008233">
    <property type="term" value="F:peptidase activity"/>
    <property type="evidence" value="ECO:0007669"/>
    <property type="project" value="UniProtKB-KW"/>
</dbReference>
<dbReference type="Proteomes" id="UP000005341">
    <property type="component" value="Unassembled WGS sequence"/>
</dbReference>
<dbReference type="RefSeq" id="WP_005607685.1">
    <property type="nucleotide sequence ID" value="NZ_ADOG01000011.1"/>
</dbReference>
<evidence type="ECO:0000256" key="3">
    <source>
        <dbReference type="ARBA" id="ARBA00022801"/>
    </source>
</evidence>
<gene>
    <name evidence="5" type="ORF">appser6_8490</name>
</gene>
<evidence type="ECO:0000313" key="6">
    <source>
        <dbReference type="Proteomes" id="UP000005341"/>
    </source>
</evidence>
<name>A0A828Q4W6_ACTPL</name>